<comment type="caution">
    <text evidence="4">The sequence shown here is derived from an EMBL/GenBank/DDBJ whole genome shotgun (WGS) entry which is preliminary data.</text>
</comment>
<evidence type="ECO:0000313" key="4">
    <source>
        <dbReference type="EMBL" id="PIV08710.1"/>
    </source>
</evidence>
<dbReference type="PROSITE" id="PS51191">
    <property type="entry name" value="FEMABX"/>
    <property type="match status" value="1"/>
</dbReference>
<dbReference type="InterPro" id="IPR028098">
    <property type="entry name" value="Glyco_trans_4-like_N"/>
</dbReference>
<dbReference type="Gene3D" id="3.40.50.2000">
    <property type="entry name" value="Glycogen Phosphorylase B"/>
    <property type="match status" value="2"/>
</dbReference>
<name>A0A2M7BTB3_9BACT</name>
<dbReference type="Pfam" id="PF02388">
    <property type="entry name" value="FemAB"/>
    <property type="match status" value="1"/>
</dbReference>
<evidence type="ECO:0000256" key="1">
    <source>
        <dbReference type="ARBA" id="ARBA00022679"/>
    </source>
</evidence>
<reference evidence="5" key="1">
    <citation type="submission" date="2017-09" db="EMBL/GenBank/DDBJ databases">
        <title>Depth-based differentiation of microbial function through sediment-hosted aquifers and enrichment of novel symbionts in the deep terrestrial subsurface.</title>
        <authorList>
            <person name="Probst A.J."/>
            <person name="Ladd B."/>
            <person name="Jarett J.K."/>
            <person name="Geller-Mcgrath D.E."/>
            <person name="Sieber C.M.K."/>
            <person name="Emerson J.B."/>
            <person name="Anantharaman K."/>
            <person name="Thomas B.C."/>
            <person name="Malmstrom R."/>
            <person name="Stieglmeier M."/>
            <person name="Klingl A."/>
            <person name="Woyke T."/>
            <person name="Ryan C.M."/>
            <person name="Banfield J.F."/>
        </authorList>
    </citation>
    <scope>NUCLEOTIDE SEQUENCE [LARGE SCALE GENOMIC DNA]</scope>
</reference>
<proteinExistence type="predicted"/>
<feature type="non-terminal residue" evidence="4">
    <location>
        <position position="522"/>
    </location>
</feature>
<dbReference type="GO" id="GO:0009103">
    <property type="term" value="P:lipopolysaccharide biosynthetic process"/>
    <property type="evidence" value="ECO:0007669"/>
    <property type="project" value="TreeGrafter"/>
</dbReference>
<feature type="domain" description="Glycosyl transferase family 1" evidence="2">
    <location>
        <begin position="189"/>
        <end position="344"/>
    </location>
</feature>
<dbReference type="GO" id="GO:0044038">
    <property type="term" value="P:cell wall macromolecule biosynthetic process"/>
    <property type="evidence" value="ECO:0007669"/>
    <property type="project" value="InterPro"/>
</dbReference>
<dbReference type="InterPro" id="IPR001296">
    <property type="entry name" value="Glyco_trans_1"/>
</dbReference>
<protein>
    <recommendedName>
        <fullName evidence="6">Glycosyltransferase family 1 protein</fullName>
    </recommendedName>
</protein>
<dbReference type="CDD" id="cd03809">
    <property type="entry name" value="GT4_MtfB-like"/>
    <property type="match status" value="1"/>
</dbReference>
<dbReference type="Gene3D" id="3.40.630.30">
    <property type="match status" value="2"/>
</dbReference>
<dbReference type="Proteomes" id="UP000230119">
    <property type="component" value="Unassembled WGS sequence"/>
</dbReference>
<dbReference type="PANTHER" id="PTHR46401">
    <property type="entry name" value="GLYCOSYLTRANSFERASE WBBK-RELATED"/>
    <property type="match status" value="1"/>
</dbReference>
<dbReference type="SUPFAM" id="SSF53756">
    <property type="entry name" value="UDP-Glycosyltransferase/glycogen phosphorylase"/>
    <property type="match status" value="1"/>
</dbReference>
<dbReference type="GO" id="GO:0016755">
    <property type="term" value="F:aminoacyltransferase activity"/>
    <property type="evidence" value="ECO:0007669"/>
    <property type="project" value="InterPro"/>
</dbReference>
<evidence type="ECO:0008006" key="6">
    <source>
        <dbReference type="Google" id="ProtNLM"/>
    </source>
</evidence>
<keyword evidence="1" id="KW-0808">Transferase</keyword>
<organism evidence="4 5">
    <name type="scientific">Candidatus Roizmanbacteria bacterium CG03_land_8_20_14_0_80_39_12</name>
    <dbReference type="NCBI Taxonomy" id="1974847"/>
    <lineage>
        <taxon>Bacteria</taxon>
        <taxon>Candidatus Roizmaniibacteriota</taxon>
    </lineage>
</organism>
<dbReference type="EMBL" id="PEVA01000052">
    <property type="protein sequence ID" value="PIV08710.1"/>
    <property type="molecule type" value="Genomic_DNA"/>
</dbReference>
<dbReference type="InterPro" id="IPR016181">
    <property type="entry name" value="Acyl_CoA_acyltransferase"/>
</dbReference>
<dbReference type="SUPFAM" id="SSF55729">
    <property type="entry name" value="Acyl-CoA N-acyltransferases (Nat)"/>
    <property type="match status" value="1"/>
</dbReference>
<evidence type="ECO:0000259" key="3">
    <source>
        <dbReference type="Pfam" id="PF13439"/>
    </source>
</evidence>
<gene>
    <name evidence="4" type="ORF">COS52_01295</name>
</gene>
<dbReference type="GO" id="GO:0016757">
    <property type="term" value="F:glycosyltransferase activity"/>
    <property type="evidence" value="ECO:0007669"/>
    <property type="project" value="InterPro"/>
</dbReference>
<dbReference type="InterPro" id="IPR003447">
    <property type="entry name" value="FEMABX"/>
</dbReference>
<dbReference type="Pfam" id="PF00534">
    <property type="entry name" value="Glycos_transf_1"/>
    <property type="match status" value="1"/>
</dbReference>
<accession>A0A2M7BTB3</accession>
<evidence type="ECO:0000259" key="2">
    <source>
        <dbReference type="Pfam" id="PF00534"/>
    </source>
</evidence>
<sequence>MIIGVDGNEANVEFPVGVSVYTLNLLNYFQSKSSKDIQFIIYLRQSPNTKLPRESEYFKYQVVRGKRLWLTVFLPLRLWMDKLSGKNITVFFSPAHYIPWFSPFKTIVTVHDLSYLFFPNEFLKKDLYQLRNWTKYALKKACHIIAVSKTTKKDIVKEYSVPDEKISVVYNGYDPSTSLRMSNLQTNIKPYFLYVGTIQPRKNLSTLIKAFSRFHAKHPSFKLIIAGKKGWLYDSIFLQVSQMQMTESIIFPGYVSDSEKIKLYQEATAYILPSFYEGFGIPILEAMSHKCPVISSFSSSLPEIGGEACLYFDPNSVNDLLDKMELIISDKTLVKDLIEKGIKRIDSFSWKATGKRTLEVLLPVNNQMKEAQNSLASHPMQTWEWGEARTAMGVEVIKIQSDGKLYQMTIHPIPHTPYSIGYIPRSEMPTQSALTRLHEFGKKNNVIFIKIEPYIPYDESFGPSAFNFQLQRSSHPLFPEWTQTLDLTPSEEELLKKMKPKTRYNIRLAEKKGVVIKEMSTD</sequence>
<dbReference type="AlphaFoldDB" id="A0A2M7BTB3"/>
<dbReference type="Pfam" id="PF13439">
    <property type="entry name" value="Glyco_transf_4"/>
    <property type="match status" value="1"/>
</dbReference>
<feature type="domain" description="Glycosyltransferase subfamily 4-like N-terminal" evidence="3">
    <location>
        <begin position="17"/>
        <end position="176"/>
    </location>
</feature>
<dbReference type="FunFam" id="3.40.50.2000:FF:000119">
    <property type="entry name" value="Glycosyl transferase group 1"/>
    <property type="match status" value="1"/>
</dbReference>
<evidence type="ECO:0000313" key="5">
    <source>
        <dbReference type="Proteomes" id="UP000230119"/>
    </source>
</evidence>
<dbReference type="PANTHER" id="PTHR46401:SF2">
    <property type="entry name" value="GLYCOSYLTRANSFERASE WBBK-RELATED"/>
    <property type="match status" value="1"/>
</dbReference>